<dbReference type="InterPro" id="IPR007213">
    <property type="entry name" value="Ppm1/Ppm2/Tcmp"/>
</dbReference>
<dbReference type="Proteomes" id="UP000005104">
    <property type="component" value="Chromosome"/>
</dbReference>
<dbReference type="OrthoDB" id="9800233at2"/>
<dbReference type="InterPro" id="IPR029063">
    <property type="entry name" value="SAM-dependent_MTases_sf"/>
</dbReference>
<evidence type="ECO:0000256" key="1">
    <source>
        <dbReference type="ARBA" id="ARBA00022603"/>
    </source>
</evidence>
<evidence type="ECO:0000313" key="3">
    <source>
        <dbReference type="EMBL" id="EHQ88991.1"/>
    </source>
</evidence>
<dbReference type="eggNOG" id="COG3315">
    <property type="taxonomic scope" value="Bacteria"/>
</dbReference>
<accession>H5XU33</accession>
<dbReference type="Pfam" id="PF04072">
    <property type="entry name" value="LCM"/>
    <property type="match status" value="1"/>
</dbReference>
<evidence type="ECO:0000256" key="2">
    <source>
        <dbReference type="ARBA" id="ARBA00022679"/>
    </source>
</evidence>
<dbReference type="AlphaFoldDB" id="H5XU33"/>
<dbReference type="GO" id="GO:0008168">
    <property type="term" value="F:methyltransferase activity"/>
    <property type="evidence" value="ECO:0007669"/>
    <property type="project" value="UniProtKB-KW"/>
</dbReference>
<gene>
    <name evidence="3" type="ORF">DesyoDRAFT_1871</name>
</gene>
<dbReference type="PANTHER" id="PTHR43619">
    <property type="entry name" value="S-ADENOSYL-L-METHIONINE-DEPENDENT METHYLTRANSFERASE YKTD-RELATED"/>
    <property type="match status" value="1"/>
</dbReference>
<dbReference type="HOGENOM" id="CLU_069348_0_0_9"/>
<protein>
    <submittedName>
        <fullName evidence="3">O-methyltransferase involved in polyketide biosynthesis</fullName>
    </submittedName>
</protein>
<keyword evidence="2 3" id="KW-0808">Transferase</keyword>
<dbReference type="EMBL" id="CM001441">
    <property type="protein sequence ID" value="EHQ88991.1"/>
    <property type="molecule type" value="Genomic_DNA"/>
</dbReference>
<name>H5XU33_9FIRM</name>
<dbReference type="PANTHER" id="PTHR43619:SF2">
    <property type="entry name" value="S-ADENOSYL-L-METHIONINE-DEPENDENT METHYLTRANSFERASES SUPERFAMILY PROTEIN"/>
    <property type="match status" value="1"/>
</dbReference>
<keyword evidence="1 3" id="KW-0489">Methyltransferase</keyword>
<dbReference type="Gene3D" id="3.40.50.150">
    <property type="entry name" value="Vaccinia Virus protein VP39"/>
    <property type="match status" value="1"/>
</dbReference>
<sequence>MHRNLQGVPETLLIPLWARAAETREKKPIIRDEKAVEMVGKIDYDFSKFKGSWLTQTGVAVRTEILDREVRKFIQKHPEAVIVNIGCGLDTRYLRVDNGRIRWYDLDLPEPMGIRKNFFQESGRYRMIGKSVFDYSWVRDVQAEGAPILLLAEGVFMYFTEQEMKELMEHLTKLFPGSHLLFEMLPRFLVKFGGKHETVRKTEARFQWGIRSGKDMEVLNPQIRFLEEWNFFDLHRKRWKWMGWLALIPAFKNNFNDRIVHLVFL</sequence>
<keyword evidence="4" id="KW-1185">Reference proteome</keyword>
<dbReference type="PIRSF" id="PIRSF028177">
    <property type="entry name" value="Polyketide_synth_Omtfrase_TcmP"/>
    <property type="match status" value="1"/>
</dbReference>
<reference evidence="3 4" key="1">
    <citation type="submission" date="2011-11" db="EMBL/GenBank/DDBJ databases">
        <title>The Noncontiguous Finished genome of Desulfosporosinus youngiae DSM 17734.</title>
        <authorList>
            <consortium name="US DOE Joint Genome Institute (JGI-PGF)"/>
            <person name="Lucas S."/>
            <person name="Han J."/>
            <person name="Lapidus A."/>
            <person name="Cheng J.-F."/>
            <person name="Goodwin L."/>
            <person name="Pitluck S."/>
            <person name="Peters L."/>
            <person name="Ovchinnikova G."/>
            <person name="Lu M."/>
            <person name="Land M.L."/>
            <person name="Hauser L."/>
            <person name="Pester M."/>
            <person name="Spring S."/>
            <person name="Ollivier B."/>
            <person name="Rattei T."/>
            <person name="Klenk H.-P."/>
            <person name="Wagner M."/>
            <person name="Loy A."/>
            <person name="Woyke T.J."/>
        </authorList>
    </citation>
    <scope>NUCLEOTIDE SEQUENCE [LARGE SCALE GENOMIC DNA]</scope>
    <source>
        <strain evidence="3 4">DSM 17734</strain>
    </source>
</reference>
<dbReference type="RefSeq" id="WP_007782122.1">
    <property type="nucleotide sequence ID" value="NZ_CM001441.1"/>
</dbReference>
<organism evidence="3 4">
    <name type="scientific">Desulfosporosinus youngiae DSM 17734</name>
    <dbReference type="NCBI Taxonomy" id="768710"/>
    <lineage>
        <taxon>Bacteria</taxon>
        <taxon>Bacillati</taxon>
        <taxon>Bacillota</taxon>
        <taxon>Clostridia</taxon>
        <taxon>Eubacteriales</taxon>
        <taxon>Desulfitobacteriaceae</taxon>
        <taxon>Desulfosporosinus</taxon>
    </lineage>
</organism>
<proteinExistence type="predicted"/>
<dbReference type="SUPFAM" id="SSF53335">
    <property type="entry name" value="S-adenosyl-L-methionine-dependent methyltransferases"/>
    <property type="match status" value="1"/>
</dbReference>
<dbReference type="InterPro" id="IPR016874">
    <property type="entry name" value="TcmP-like"/>
</dbReference>
<dbReference type="STRING" id="768710.DesyoDRAFT_1871"/>
<dbReference type="GO" id="GO:0032259">
    <property type="term" value="P:methylation"/>
    <property type="evidence" value="ECO:0007669"/>
    <property type="project" value="UniProtKB-KW"/>
</dbReference>
<evidence type="ECO:0000313" key="4">
    <source>
        <dbReference type="Proteomes" id="UP000005104"/>
    </source>
</evidence>